<feature type="compositionally biased region" description="Basic and acidic residues" evidence="1">
    <location>
        <begin position="68"/>
        <end position="89"/>
    </location>
</feature>
<feature type="region of interest" description="Disordered" evidence="1">
    <location>
        <begin position="55"/>
        <end position="89"/>
    </location>
</feature>
<dbReference type="AlphaFoldDB" id="A0A6P3ABI5"/>
<proteinExistence type="predicted"/>
<evidence type="ECO:0000313" key="3">
    <source>
        <dbReference type="Proteomes" id="UP000494274"/>
    </source>
</evidence>
<protein>
    <submittedName>
        <fullName evidence="2">Uncharacterized protein</fullName>
    </submittedName>
</protein>
<accession>A0A6P3ABI5</accession>
<feature type="compositionally biased region" description="Basic and acidic residues" evidence="1">
    <location>
        <begin position="119"/>
        <end position="140"/>
    </location>
</feature>
<organism evidence="2 3">
    <name type="scientific">Burkholderia lata (strain ATCC 17760 / DSM 23089 / LMG 22485 / NCIMB 9086 / R18194 / 383)</name>
    <dbReference type="NCBI Taxonomy" id="482957"/>
    <lineage>
        <taxon>Bacteria</taxon>
        <taxon>Pseudomonadati</taxon>
        <taxon>Pseudomonadota</taxon>
        <taxon>Betaproteobacteria</taxon>
        <taxon>Burkholderiales</taxon>
        <taxon>Burkholderiaceae</taxon>
        <taxon>Burkholderia</taxon>
        <taxon>Burkholderia cepacia complex</taxon>
    </lineage>
</organism>
<evidence type="ECO:0000313" key="2">
    <source>
        <dbReference type="EMBL" id="VWD44304.1"/>
    </source>
</evidence>
<dbReference type="Proteomes" id="UP000494274">
    <property type="component" value="Unassembled WGS sequence"/>
</dbReference>
<feature type="region of interest" description="Disordered" evidence="1">
    <location>
        <begin position="119"/>
        <end position="165"/>
    </location>
</feature>
<reference evidence="2 3" key="1">
    <citation type="submission" date="2019-09" db="EMBL/GenBank/DDBJ databases">
        <authorList>
            <person name="Depoorter E."/>
        </authorList>
    </citation>
    <scope>NUCLEOTIDE SEQUENCE [LARGE SCALE GENOMIC DNA]</scope>
    <source>
        <strain evidence="2">R-18112</strain>
    </source>
</reference>
<feature type="compositionally biased region" description="Basic and acidic residues" evidence="1">
    <location>
        <begin position="198"/>
        <end position="218"/>
    </location>
</feature>
<dbReference type="EMBL" id="CABVQI010000032">
    <property type="protein sequence ID" value="VWD44304.1"/>
    <property type="molecule type" value="Genomic_DNA"/>
</dbReference>
<sequence>MADRAAHRRRAGGRIFGGRVEFERVREQPVHGCAVRLAAQRARADGHRAIEIAREPRADVRQRRTGREHRLECRPAQDADHDVQESRGRDVECVQRRGDGIHRDDRRRVAREHRRIRAEIAQEGRDARAQADPRGERRQEQLGCLRKRPGQQQRDGRADRGAENPVLALRQAHPAAALRDDPYRRCGPFRVVEIHPEGDIQREERRGGVAQREAEGAGRQRGPCVAQRGAHSRERRQRGQGEFHAASIRGRAAATKRRGQDALLHRAG</sequence>
<evidence type="ECO:0000256" key="1">
    <source>
        <dbReference type="SAM" id="MobiDB-lite"/>
    </source>
</evidence>
<gene>
    <name evidence="2" type="ORF">BLA18112_07014</name>
</gene>
<name>A0A6P3ABI5_BURL3</name>
<feature type="compositionally biased region" description="Basic and acidic residues" evidence="1">
    <location>
        <begin position="258"/>
        <end position="268"/>
    </location>
</feature>
<feature type="region of interest" description="Disordered" evidence="1">
    <location>
        <begin position="198"/>
        <end position="268"/>
    </location>
</feature>